<dbReference type="OrthoDB" id="10061772at2759"/>
<dbReference type="EMBL" id="UYRU01043192">
    <property type="protein sequence ID" value="VDK80699.1"/>
    <property type="molecule type" value="Genomic_DNA"/>
</dbReference>
<gene>
    <name evidence="1" type="ORF">DILT_LOCUS3133</name>
</gene>
<name>A0A3P6TBF3_DIBLA</name>
<accession>A0A3P6TBF3</accession>
<dbReference type="Proteomes" id="UP000281553">
    <property type="component" value="Unassembled WGS sequence"/>
</dbReference>
<proteinExistence type="predicted"/>
<sequence length="118" mass="12953">MPNSNASLSSEDAVGQPVPLKATPDITAALCSDYAGRLLRATPENAEIRVLRTQSAEKFRALCLVQLSFLIDVPLDLFHDTSEDSRNPSTPSTLKRMFLRNRISPEGGFSRSGIKYTL</sequence>
<organism evidence="1 2">
    <name type="scientific">Dibothriocephalus latus</name>
    <name type="common">Fish tapeworm</name>
    <name type="synonym">Diphyllobothrium latum</name>
    <dbReference type="NCBI Taxonomy" id="60516"/>
    <lineage>
        <taxon>Eukaryota</taxon>
        <taxon>Metazoa</taxon>
        <taxon>Spiralia</taxon>
        <taxon>Lophotrochozoa</taxon>
        <taxon>Platyhelminthes</taxon>
        <taxon>Cestoda</taxon>
        <taxon>Eucestoda</taxon>
        <taxon>Diphyllobothriidea</taxon>
        <taxon>Diphyllobothriidae</taxon>
        <taxon>Dibothriocephalus</taxon>
    </lineage>
</organism>
<protein>
    <submittedName>
        <fullName evidence="1">Uncharacterized protein</fullName>
    </submittedName>
</protein>
<evidence type="ECO:0000313" key="1">
    <source>
        <dbReference type="EMBL" id="VDK80699.1"/>
    </source>
</evidence>
<reference evidence="1 2" key="1">
    <citation type="submission" date="2018-11" db="EMBL/GenBank/DDBJ databases">
        <authorList>
            <consortium name="Pathogen Informatics"/>
        </authorList>
    </citation>
    <scope>NUCLEOTIDE SEQUENCE [LARGE SCALE GENOMIC DNA]</scope>
</reference>
<keyword evidence="2" id="KW-1185">Reference proteome</keyword>
<dbReference type="AlphaFoldDB" id="A0A3P6TBF3"/>
<evidence type="ECO:0000313" key="2">
    <source>
        <dbReference type="Proteomes" id="UP000281553"/>
    </source>
</evidence>